<keyword evidence="2" id="KW-1185">Reference proteome</keyword>
<evidence type="ECO:0000313" key="1">
    <source>
        <dbReference type="EMBL" id="KAG8593971.1"/>
    </source>
</evidence>
<protein>
    <submittedName>
        <fullName evidence="1">Uncharacterized protein</fullName>
    </submittedName>
</protein>
<sequence>MYQHSAHKCVIYVQQQRVCLRYRASASSGQYVKRGWPGFIRYPWQKKAHVPMSCSLPCKHLGDTENTMCLPHLKPPLPTP</sequence>
<dbReference type="AlphaFoldDB" id="A0AAV7DBB5"/>
<comment type="caution">
    <text evidence="1">The sequence shown here is derived from an EMBL/GenBank/DDBJ whole genome shotgun (WGS) entry which is preliminary data.</text>
</comment>
<gene>
    <name evidence="1" type="ORF">GDO81_001016</name>
</gene>
<name>A0AAV7DBB5_ENGPU</name>
<dbReference type="EMBL" id="WNYA01000001">
    <property type="protein sequence ID" value="KAG8593971.1"/>
    <property type="molecule type" value="Genomic_DNA"/>
</dbReference>
<reference evidence="1" key="1">
    <citation type="thesis" date="2020" institute="ProQuest LLC" country="789 East Eisenhower Parkway, Ann Arbor, MI, USA">
        <title>Comparative Genomics and Chromosome Evolution.</title>
        <authorList>
            <person name="Mudd A.B."/>
        </authorList>
    </citation>
    <scope>NUCLEOTIDE SEQUENCE</scope>
    <source>
        <strain evidence="1">237g6f4</strain>
        <tissue evidence="1">Blood</tissue>
    </source>
</reference>
<accession>A0AAV7DBB5</accession>
<evidence type="ECO:0000313" key="2">
    <source>
        <dbReference type="Proteomes" id="UP000824782"/>
    </source>
</evidence>
<organism evidence="1 2">
    <name type="scientific">Engystomops pustulosus</name>
    <name type="common">Tungara frog</name>
    <name type="synonym">Physalaemus pustulosus</name>
    <dbReference type="NCBI Taxonomy" id="76066"/>
    <lineage>
        <taxon>Eukaryota</taxon>
        <taxon>Metazoa</taxon>
        <taxon>Chordata</taxon>
        <taxon>Craniata</taxon>
        <taxon>Vertebrata</taxon>
        <taxon>Euteleostomi</taxon>
        <taxon>Amphibia</taxon>
        <taxon>Batrachia</taxon>
        <taxon>Anura</taxon>
        <taxon>Neobatrachia</taxon>
        <taxon>Hyloidea</taxon>
        <taxon>Leptodactylidae</taxon>
        <taxon>Leiuperinae</taxon>
        <taxon>Engystomops</taxon>
    </lineage>
</organism>
<proteinExistence type="predicted"/>
<dbReference type="Proteomes" id="UP000824782">
    <property type="component" value="Unassembled WGS sequence"/>
</dbReference>